<dbReference type="PANTHER" id="PTHR35038:SF8">
    <property type="entry name" value="C-TYPE POLYHEME CYTOCHROME OMCC"/>
    <property type="match status" value="1"/>
</dbReference>
<dbReference type="Pfam" id="PF13447">
    <property type="entry name" value="Multi-haem_cyto"/>
    <property type="match status" value="2"/>
</dbReference>
<dbReference type="Gene3D" id="1.20.850.10">
    <property type="entry name" value="Hydroxylamine Oxidoreductase, Chain A, domain 2"/>
    <property type="match status" value="1"/>
</dbReference>
<protein>
    <submittedName>
        <fullName evidence="3">Cytochrome C</fullName>
    </submittedName>
</protein>
<dbReference type="PANTHER" id="PTHR35038">
    <property type="entry name" value="DISSIMILATORY SULFITE REDUCTASE SIRA"/>
    <property type="match status" value="1"/>
</dbReference>
<gene>
    <name evidence="3" type="ORF">HZA61_06795</name>
</gene>
<feature type="signal peptide" evidence="2">
    <location>
        <begin position="1"/>
        <end position="34"/>
    </location>
</feature>
<accession>A0A933SEZ6</accession>
<dbReference type="InterPro" id="IPR036280">
    <property type="entry name" value="Multihaem_cyt_sf"/>
</dbReference>
<evidence type="ECO:0000313" key="3">
    <source>
        <dbReference type="EMBL" id="MBI5169178.1"/>
    </source>
</evidence>
<keyword evidence="1 2" id="KW-0732">Signal</keyword>
<organism evidence="3 4">
    <name type="scientific">Eiseniibacteriota bacterium</name>
    <dbReference type="NCBI Taxonomy" id="2212470"/>
    <lineage>
        <taxon>Bacteria</taxon>
        <taxon>Candidatus Eiseniibacteriota</taxon>
    </lineage>
</organism>
<dbReference type="SUPFAM" id="SSF48695">
    <property type="entry name" value="Multiheme cytochromes"/>
    <property type="match status" value="1"/>
</dbReference>
<proteinExistence type="predicted"/>
<dbReference type="EMBL" id="JACRIW010000045">
    <property type="protein sequence ID" value="MBI5169178.1"/>
    <property type="molecule type" value="Genomic_DNA"/>
</dbReference>
<dbReference type="AlphaFoldDB" id="A0A933SEZ6"/>
<comment type="caution">
    <text evidence="3">The sequence shown here is derived from an EMBL/GenBank/DDBJ whole genome shotgun (WGS) entry which is preliminary data.</text>
</comment>
<evidence type="ECO:0000256" key="2">
    <source>
        <dbReference type="SAM" id="SignalP"/>
    </source>
</evidence>
<evidence type="ECO:0000313" key="4">
    <source>
        <dbReference type="Proteomes" id="UP000696931"/>
    </source>
</evidence>
<dbReference type="Gene3D" id="1.10.780.10">
    <property type="entry name" value="Hydroxylamine Oxidoreductase, Chain A, domain 1"/>
    <property type="match status" value="1"/>
</dbReference>
<reference evidence="3" key="1">
    <citation type="submission" date="2020-07" db="EMBL/GenBank/DDBJ databases">
        <title>Huge and variable diversity of episymbiotic CPR bacteria and DPANN archaea in groundwater ecosystems.</title>
        <authorList>
            <person name="He C.Y."/>
            <person name="Keren R."/>
            <person name="Whittaker M."/>
            <person name="Farag I.F."/>
            <person name="Doudna J."/>
            <person name="Cate J.H.D."/>
            <person name="Banfield J.F."/>
        </authorList>
    </citation>
    <scope>NUCLEOTIDE SEQUENCE</scope>
    <source>
        <strain evidence="3">NC_groundwater_1813_Pr3_B-0.1um_71_17</strain>
    </source>
</reference>
<feature type="chain" id="PRO_5037805039" evidence="2">
    <location>
        <begin position="35"/>
        <end position="445"/>
    </location>
</feature>
<dbReference type="Proteomes" id="UP000696931">
    <property type="component" value="Unassembled WGS sequence"/>
</dbReference>
<dbReference type="InterPro" id="IPR051829">
    <property type="entry name" value="Multiheme_Cytochr_ET"/>
</dbReference>
<evidence type="ECO:0000256" key="1">
    <source>
        <dbReference type="ARBA" id="ARBA00022729"/>
    </source>
</evidence>
<sequence>MSRNLKYLPAAFAAAFVLCLSVPALLALFATAQAAEPAPGTPAAACVDCHAKSSPGVVADWRASKHFGEDVGCIKCHGTGHSTATDAANAKMPTAETCGECHSDRLEQFGRSKHAKAWVALNAMPTAHGQPAPMMGGQKGCGGCHKVGLKSAAEQAQIVAGGNAHGNASCDACHTRHTFSLKEAREPQACQTCHMGFDHPQWEMYSTSKHGTRHSMKQLGILPQSTSAPTCQSCHMPGGDHNVGTAWGFLAVRLPLPEDKQWAADQVTILQGLGVLDPAGKPTGRLDVVKAGDVARLDQASFQARRDQMLKACTQCHSGKFAQEQLQAGDDMIKAADHLMAEGIRIVAGLYADGLLKKPANYSAAFPDLLTFHDAPTKIEQTLFVMFLEHRMRTFQGTFHASPDYAMWYGWSEMQRDLTDIREMAAEMRRGKPARPGAPRKPAAH</sequence>
<name>A0A933SEZ6_UNCEI</name>